<dbReference type="Proteomes" id="UP001627154">
    <property type="component" value="Unassembled WGS sequence"/>
</dbReference>
<sequence length="286" mass="32986">MCRSKSFTIIRYCPSLYLRYARRRRRRETERHDFSILHREYEVNSFNMKNWPHNVNNGRNRAAMAAVAAAASSETCICARARVTREEFHTATAQQQQSSHSERAERGSFLNAAARTRRTSMYAFATASSLAPAVSAVVSARIHNERVFHGPTGCATSWSLPLLLTRTSHVHEHREREDLEELELARRIDEYNCCCSTTRKIRENFIVLVLDATAWKSTGSTIAGAIHTYKPFIFVSIAIDVRARARLSRTIYLQGPKKHSVRYFRPNYYIGRRIETSNQFLTCYRQ</sequence>
<gene>
    <name evidence="1" type="ORF">TKK_011902</name>
</gene>
<organism evidence="1 2">
    <name type="scientific">Trichogramma kaykai</name>
    <dbReference type="NCBI Taxonomy" id="54128"/>
    <lineage>
        <taxon>Eukaryota</taxon>
        <taxon>Metazoa</taxon>
        <taxon>Ecdysozoa</taxon>
        <taxon>Arthropoda</taxon>
        <taxon>Hexapoda</taxon>
        <taxon>Insecta</taxon>
        <taxon>Pterygota</taxon>
        <taxon>Neoptera</taxon>
        <taxon>Endopterygota</taxon>
        <taxon>Hymenoptera</taxon>
        <taxon>Apocrita</taxon>
        <taxon>Proctotrupomorpha</taxon>
        <taxon>Chalcidoidea</taxon>
        <taxon>Trichogrammatidae</taxon>
        <taxon>Trichogramma</taxon>
    </lineage>
</organism>
<evidence type="ECO:0000313" key="1">
    <source>
        <dbReference type="EMBL" id="KAL3393629.1"/>
    </source>
</evidence>
<name>A0ABD2WLJ4_9HYME</name>
<evidence type="ECO:0000313" key="2">
    <source>
        <dbReference type="Proteomes" id="UP001627154"/>
    </source>
</evidence>
<dbReference type="AlphaFoldDB" id="A0ABD2WLJ4"/>
<reference evidence="1 2" key="1">
    <citation type="journal article" date="2024" name="bioRxiv">
        <title>A reference genome for Trichogramma kaykai: A tiny desert-dwelling parasitoid wasp with competing sex-ratio distorters.</title>
        <authorList>
            <person name="Culotta J."/>
            <person name="Lindsey A.R."/>
        </authorList>
    </citation>
    <scope>NUCLEOTIDE SEQUENCE [LARGE SCALE GENOMIC DNA]</scope>
    <source>
        <strain evidence="1 2">KSX58</strain>
    </source>
</reference>
<dbReference type="EMBL" id="JBJJXI010000096">
    <property type="protein sequence ID" value="KAL3393629.1"/>
    <property type="molecule type" value="Genomic_DNA"/>
</dbReference>
<comment type="caution">
    <text evidence="1">The sequence shown here is derived from an EMBL/GenBank/DDBJ whole genome shotgun (WGS) entry which is preliminary data.</text>
</comment>
<keyword evidence="2" id="KW-1185">Reference proteome</keyword>
<proteinExistence type="predicted"/>
<protein>
    <submittedName>
        <fullName evidence="1">Uncharacterized protein</fullName>
    </submittedName>
</protein>
<accession>A0ABD2WLJ4</accession>